<keyword evidence="4" id="KW-1133">Transmembrane helix</keyword>
<evidence type="ECO:0000256" key="1">
    <source>
        <dbReference type="ARBA" id="ARBA00022553"/>
    </source>
</evidence>
<feature type="transmembrane region" description="Helical" evidence="4">
    <location>
        <begin position="59"/>
        <end position="77"/>
    </location>
</feature>
<feature type="transmembrane region" description="Helical" evidence="4">
    <location>
        <begin position="189"/>
        <end position="209"/>
    </location>
</feature>
<sequence>MKIKMYYSKIYHKNGDFITIVRRGLMSDILLNFLTSFADAFIYYRIMNCKLDFKFKNKYRIFVFLSPFVMMWLRYFIRKKVVNFTLEIIMCIIIYLSTFILSYSFYKGSIFKRTIYPFLYTLFLMSVENIAYLISSIIFVMLPTDILKSSIINMILAIFTKTFQIIIIELLVRNNKVNFSFPKNFMREAIALVCLEYTFIIFFVSLWNMQKYNTISISIGFVISVTIVVSLSMKFLTFLILYKLKKRADNDKEENLRMQQIEMSNKLNQDMTSVVDSLRSLRHDMNSHMGIIKGLLELAQYDELSKYLDSICEDLNISNHFIIINNKVLSVLINGKVSKAIDRGIDFLTSISVNKIVMSERDMCALISNIIENAIEATDKVDQNKYIKFRMKEQENQCLIYCENTYAEKPIIKGENFLTTKTDKGWHGIGIKTIKSIVEKYNGLMKVEVEKLFIISIIIPN</sequence>
<evidence type="ECO:0000313" key="8">
    <source>
        <dbReference type="Proteomes" id="UP000255036"/>
    </source>
</evidence>
<keyword evidence="2" id="KW-0808">Transferase</keyword>
<dbReference type="InterPro" id="IPR016120">
    <property type="entry name" value="Sig_transdc_His_kin_SpoOB"/>
</dbReference>
<feature type="transmembrane region" description="Helical" evidence="4">
    <location>
        <begin position="215"/>
        <end position="242"/>
    </location>
</feature>
<feature type="transmembrane region" description="Helical" evidence="4">
    <location>
        <begin position="118"/>
        <end position="140"/>
    </location>
</feature>
<keyword evidence="7" id="KW-0547">Nucleotide-binding</keyword>
<feature type="domain" description="SpoOB alpha-helical" evidence="6">
    <location>
        <begin position="268"/>
        <end position="319"/>
    </location>
</feature>
<feature type="transmembrane region" description="Helical" evidence="4">
    <location>
        <begin position="83"/>
        <end position="106"/>
    </location>
</feature>
<dbReference type="GO" id="GO:0000155">
    <property type="term" value="F:phosphorelay sensor kinase activity"/>
    <property type="evidence" value="ECO:0007669"/>
    <property type="project" value="InterPro"/>
</dbReference>
<reference evidence="7 8" key="1">
    <citation type="submission" date="2018-07" db="EMBL/GenBank/DDBJ databases">
        <title>Anaerosacharophilus polymeroproducens gen. nov. sp. nov., an anaerobic bacterium isolated from salt field.</title>
        <authorList>
            <person name="Kim W."/>
            <person name="Yang S.-H."/>
            <person name="Oh J."/>
            <person name="Lee J.-H."/>
            <person name="Kwon K.K."/>
        </authorList>
    </citation>
    <scope>NUCLEOTIDE SEQUENCE [LARGE SCALE GENOMIC DNA]</scope>
    <source>
        <strain evidence="7 8">MCWD5</strain>
    </source>
</reference>
<feature type="transmembrane region" description="Helical" evidence="4">
    <location>
        <begin position="146"/>
        <end position="168"/>
    </location>
</feature>
<evidence type="ECO:0000256" key="2">
    <source>
        <dbReference type="ARBA" id="ARBA00022679"/>
    </source>
</evidence>
<dbReference type="GO" id="GO:0042802">
    <property type="term" value="F:identical protein binding"/>
    <property type="evidence" value="ECO:0007669"/>
    <property type="project" value="TreeGrafter"/>
</dbReference>
<dbReference type="Proteomes" id="UP000255036">
    <property type="component" value="Unassembled WGS sequence"/>
</dbReference>
<keyword evidence="7" id="KW-0067">ATP-binding</keyword>
<comment type="caution">
    <text evidence="7">The sequence shown here is derived from an EMBL/GenBank/DDBJ whole genome shotgun (WGS) entry which is preliminary data.</text>
</comment>
<organism evidence="7 8">
    <name type="scientific">Anaerosacchariphilus polymeriproducens</name>
    <dbReference type="NCBI Taxonomy" id="1812858"/>
    <lineage>
        <taxon>Bacteria</taxon>
        <taxon>Bacillati</taxon>
        <taxon>Bacillota</taxon>
        <taxon>Clostridia</taxon>
        <taxon>Lachnospirales</taxon>
        <taxon>Lachnospiraceae</taxon>
        <taxon>Anaerosacchariphilus</taxon>
    </lineage>
</organism>
<gene>
    <name evidence="7" type="ORF">DWV06_03100</name>
</gene>
<dbReference type="Pfam" id="PF14689">
    <property type="entry name" value="SPOB_a"/>
    <property type="match status" value="1"/>
</dbReference>
<evidence type="ECO:0000259" key="5">
    <source>
        <dbReference type="Pfam" id="PF14501"/>
    </source>
</evidence>
<keyword evidence="8" id="KW-1185">Reference proteome</keyword>
<dbReference type="PANTHER" id="PTHR40448">
    <property type="entry name" value="TWO-COMPONENT SENSOR HISTIDINE KINASE"/>
    <property type="match status" value="1"/>
</dbReference>
<feature type="transmembrane region" description="Helical" evidence="4">
    <location>
        <begin position="29"/>
        <end position="47"/>
    </location>
</feature>
<dbReference type="InterPro" id="IPR039506">
    <property type="entry name" value="SPOB_a"/>
</dbReference>
<dbReference type="SUPFAM" id="SSF55890">
    <property type="entry name" value="Sporulation response regulatory protein Spo0B"/>
    <property type="match status" value="1"/>
</dbReference>
<name>A0A371AY24_9FIRM</name>
<protein>
    <submittedName>
        <fullName evidence="7">ATP-binding protein</fullName>
    </submittedName>
</protein>
<dbReference type="EMBL" id="QRCT01000012">
    <property type="protein sequence ID" value="RDU24476.1"/>
    <property type="molecule type" value="Genomic_DNA"/>
</dbReference>
<dbReference type="CDD" id="cd16935">
    <property type="entry name" value="HATPase_AgrC-ComD-like"/>
    <property type="match status" value="1"/>
</dbReference>
<evidence type="ECO:0000259" key="6">
    <source>
        <dbReference type="Pfam" id="PF14689"/>
    </source>
</evidence>
<dbReference type="InterPro" id="IPR036890">
    <property type="entry name" value="HATPase_C_sf"/>
</dbReference>
<keyword evidence="4" id="KW-0472">Membrane</keyword>
<dbReference type="Pfam" id="PF14501">
    <property type="entry name" value="HATPase_c_5"/>
    <property type="match status" value="1"/>
</dbReference>
<dbReference type="SUPFAM" id="SSF55874">
    <property type="entry name" value="ATPase domain of HSP90 chaperone/DNA topoisomerase II/histidine kinase"/>
    <property type="match status" value="1"/>
</dbReference>
<feature type="domain" description="Sensor histidine kinase NatK-like C-terminal" evidence="5">
    <location>
        <begin position="361"/>
        <end position="460"/>
    </location>
</feature>
<dbReference type="Gene3D" id="3.30.565.10">
    <property type="entry name" value="Histidine kinase-like ATPase, C-terminal domain"/>
    <property type="match status" value="1"/>
</dbReference>
<evidence type="ECO:0000256" key="4">
    <source>
        <dbReference type="SAM" id="Phobius"/>
    </source>
</evidence>
<keyword evidence="4" id="KW-0812">Transmembrane</keyword>
<dbReference type="GO" id="GO:0005524">
    <property type="term" value="F:ATP binding"/>
    <property type="evidence" value="ECO:0007669"/>
    <property type="project" value="UniProtKB-KW"/>
</dbReference>
<keyword evidence="3" id="KW-0418">Kinase</keyword>
<proteinExistence type="predicted"/>
<evidence type="ECO:0000256" key="3">
    <source>
        <dbReference type="ARBA" id="ARBA00022777"/>
    </source>
</evidence>
<dbReference type="InterPro" id="IPR032834">
    <property type="entry name" value="NatK-like_C"/>
</dbReference>
<dbReference type="Gene3D" id="1.10.287.130">
    <property type="match status" value="1"/>
</dbReference>
<keyword evidence="1" id="KW-0597">Phosphoprotein</keyword>
<accession>A0A371AY24</accession>
<evidence type="ECO:0000313" key="7">
    <source>
        <dbReference type="EMBL" id="RDU24476.1"/>
    </source>
</evidence>
<dbReference type="AlphaFoldDB" id="A0A371AY24"/>
<dbReference type="PANTHER" id="PTHR40448:SF1">
    <property type="entry name" value="TWO-COMPONENT SENSOR HISTIDINE KINASE"/>
    <property type="match status" value="1"/>
</dbReference>